<dbReference type="Pfam" id="PF00903">
    <property type="entry name" value="Glyoxalase"/>
    <property type="match status" value="1"/>
</dbReference>
<accession>A0A075LH05</accession>
<dbReference type="InterPro" id="IPR029068">
    <property type="entry name" value="Glyas_Bleomycin-R_OHBP_Dase"/>
</dbReference>
<evidence type="ECO:0000313" key="2">
    <source>
        <dbReference type="EMBL" id="AIF65704.1"/>
    </source>
</evidence>
<protein>
    <submittedName>
        <fullName evidence="2">Glyoxalase</fullName>
    </submittedName>
</protein>
<dbReference type="HOGENOM" id="CLU_046006_7_1_9"/>
<feature type="domain" description="VOC" evidence="1">
    <location>
        <begin position="3"/>
        <end position="148"/>
    </location>
</feature>
<evidence type="ECO:0000259" key="1">
    <source>
        <dbReference type="PROSITE" id="PS51819"/>
    </source>
</evidence>
<dbReference type="Proteomes" id="UP000027980">
    <property type="component" value="Chromosome"/>
</dbReference>
<organism evidence="2 3">
    <name type="scientific">Terribacillus saccharophilus</name>
    <dbReference type="NCBI Taxonomy" id="361277"/>
    <lineage>
        <taxon>Bacteria</taxon>
        <taxon>Bacillati</taxon>
        <taxon>Bacillota</taxon>
        <taxon>Bacilli</taxon>
        <taxon>Bacillales</taxon>
        <taxon>Bacillaceae</taxon>
        <taxon>Terribacillus</taxon>
    </lineage>
</organism>
<dbReference type="KEGG" id="tap:GZ22_02940"/>
<proteinExistence type="predicted"/>
<dbReference type="InterPro" id="IPR037523">
    <property type="entry name" value="VOC_core"/>
</dbReference>
<dbReference type="RefSeq" id="WP_038558492.1">
    <property type="nucleotide sequence ID" value="NZ_CP008876.1"/>
</dbReference>
<name>A0A075LH05_9BACI</name>
<evidence type="ECO:0000313" key="3">
    <source>
        <dbReference type="Proteomes" id="UP000027980"/>
    </source>
</evidence>
<dbReference type="InterPro" id="IPR004360">
    <property type="entry name" value="Glyas_Fos-R_dOase_dom"/>
</dbReference>
<sequence>MTAITHIGMTVSNLDAAINWYKEALGFRIIAGPFDMKTEEGDMTRDLQGDKVKHIRNVHMSASNQVGIELFEFVVPETKGETDRKPWEPGIFHLCVVADGGDVHGMAKKIEKTGGKIISKIWPLDEEKAYYLVYCQDPFGNIIEVYSHSTEQIYANR</sequence>
<dbReference type="GeneID" id="34222081"/>
<dbReference type="Gene3D" id="3.10.180.10">
    <property type="entry name" value="2,3-Dihydroxybiphenyl 1,2-Dioxygenase, domain 1"/>
    <property type="match status" value="1"/>
</dbReference>
<dbReference type="EMBL" id="CP008876">
    <property type="protein sequence ID" value="AIF65704.1"/>
    <property type="molecule type" value="Genomic_DNA"/>
</dbReference>
<dbReference type="InterPro" id="IPR051332">
    <property type="entry name" value="Fosfomycin_Res_Enzymes"/>
</dbReference>
<dbReference type="SUPFAM" id="SSF54593">
    <property type="entry name" value="Glyoxalase/Bleomycin resistance protein/Dihydroxybiphenyl dioxygenase"/>
    <property type="match status" value="1"/>
</dbReference>
<dbReference type="AlphaFoldDB" id="A0A075LH05"/>
<dbReference type="PANTHER" id="PTHR36113:SF1">
    <property type="entry name" value="GLYOXALASE_BLEOMYCIN RESISTANCE PROTEIN_DIOXYGENASE"/>
    <property type="match status" value="1"/>
</dbReference>
<dbReference type="PROSITE" id="PS51819">
    <property type="entry name" value="VOC"/>
    <property type="match status" value="1"/>
</dbReference>
<dbReference type="PANTHER" id="PTHR36113">
    <property type="entry name" value="LYASE, PUTATIVE-RELATED-RELATED"/>
    <property type="match status" value="1"/>
</dbReference>
<gene>
    <name evidence="2" type="ORF">GZ22_02940</name>
</gene>
<dbReference type="OrthoDB" id="2613830at2"/>
<reference evidence="2 3" key="1">
    <citation type="submission" date="2014-07" db="EMBL/GenBank/DDBJ databases">
        <title>Complete genome sequence of a moderately halophilic bacterium Terribacillus aidingensis MP602, isolated from Cryptomeria fortunei in Tianmu mountain in China.</title>
        <authorList>
            <person name="Wang Y."/>
            <person name="Lu P."/>
            <person name="Zhang L."/>
        </authorList>
    </citation>
    <scope>NUCLEOTIDE SEQUENCE [LARGE SCALE GENOMIC DNA]</scope>
    <source>
        <strain evidence="2 3">MP602</strain>
    </source>
</reference>